<comment type="caution">
    <text evidence="2">The sequence shown here is derived from an EMBL/GenBank/DDBJ whole genome shotgun (WGS) entry which is preliminary data.</text>
</comment>
<proteinExistence type="predicted"/>
<dbReference type="Proteomes" id="UP000286415">
    <property type="component" value="Unassembled WGS sequence"/>
</dbReference>
<dbReference type="EMBL" id="NIRI02000042">
    <property type="protein sequence ID" value="KAG5452248.1"/>
    <property type="molecule type" value="Genomic_DNA"/>
</dbReference>
<dbReference type="AlphaFoldDB" id="A0A419PVX5"/>
<gene>
    <name evidence="2" type="ORF">CSKR_106882</name>
</gene>
<feature type="region of interest" description="Disordered" evidence="1">
    <location>
        <begin position="1"/>
        <end position="32"/>
    </location>
</feature>
<accession>A0A419PVX5</accession>
<evidence type="ECO:0000313" key="2">
    <source>
        <dbReference type="EMBL" id="KAG5452248.1"/>
    </source>
</evidence>
<protein>
    <submittedName>
        <fullName evidence="2">Uncharacterized protein</fullName>
    </submittedName>
</protein>
<feature type="compositionally biased region" description="Low complexity" evidence="1">
    <location>
        <begin position="17"/>
        <end position="30"/>
    </location>
</feature>
<feature type="compositionally biased region" description="Basic and acidic residues" evidence="1">
    <location>
        <begin position="1"/>
        <end position="16"/>
    </location>
</feature>
<evidence type="ECO:0000256" key="1">
    <source>
        <dbReference type="SAM" id="MobiDB-lite"/>
    </source>
</evidence>
<sequence length="231" mass="25810">MAERLEREFTDRKVHDSNPTSSSRRPLSRLGNWNMRRPGAAHSVAWKHQKREIQLGSRTIALELALARGFFKLSHYDQVGLRNEWVVYRIGVVMATVLTWPTTAGPSEQGLGLPLCPSCRQLTTRLDYGPERLSNTVVEMARGPNSAKTPRLSLSRPGQPESTSALVLTWSVGAAGHRKGLSVERLLFSSFSIQIPNCFYRNSQLPSEAVVTFNPSFLSARLDLCSAFEVW</sequence>
<evidence type="ECO:0000313" key="3">
    <source>
        <dbReference type="Proteomes" id="UP000286415"/>
    </source>
</evidence>
<reference evidence="2 3" key="1">
    <citation type="journal article" date="2018" name="Biotechnol. Adv.">
        <title>Improved genomic resources and new bioinformatic workflow for the carcinogenic parasite Clonorchis sinensis: Biotechnological implications.</title>
        <authorList>
            <person name="Wang D."/>
            <person name="Korhonen P.K."/>
            <person name="Gasser R.B."/>
            <person name="Young N.D."/>
        </authorList>
    </citation>
    <scope>NUCLEOTIDE SEQUENCE [LARGE SCALE GENOMIC DNA]</scope>
    <source>
        <strain evidence="2">Cs-k2</strain>
    </source>
</reference>
<organism evidence="2 3">
    <name type="scientific">Clonorchis sinensis</name>
    <name type="common">Chinese liver fluke</name>
    <dbReference type="NCBI Taxonomy" id="79923"/>
    <lineage>
        <taxon>Eukaryota</taxon>
        <taxon>Metazoa</taxon>
        <taxon>Spiralia</taxon>
        <taxon>Lophotrochozoa</taxon>
        <taxon>Platyhelminthes</taxon>
        <taxon>Trematoda</taxon>
        <taxon>Digenea</taxon>
        <taxon>Opisthorchiida</taxon>
        <taxon>Opisthorchiata</taxon>
        <taxon>Opisthorchiidae</taxon>
        <taxon>Clonorchis</taxon>
    </lineage>
</organism>
<dbReference type="InParanoid" id="A0A419PVX5"/>
<reference evidence="2 3" key="2">
    <citation type="journal article" date="2021" name="Genomics">
        <title>High-quality reference genome for Clonorchis sinensis.</title>
        <authorList>
            <person name="Young N.D."/>
            <person name="Stroehlein A.J."/>
            <person name="Kinkar L."/>
            <person name="Wang T."/>
            <person name="Sohn W.M."/>
            <person name="Chang B.C.H."/>
            <person name="Kaur P."/>
            <person name="Weisz D."/>
            <person name="Dudchenko O."/>
            <person name="Aiden E.L."/>
            <person name="Korhonen P.K."/>
            <person name="Gasser R.B."/>
        </authorList>
    </citation>
    <scope>NUCLEOTIDE SEQUENCE [LARGE SCALE GENOMIC DNA]</scope>
    <source>
        <strain evidence="2">Cs-k2</strain>
    </source>
</reference>
<name>A0A419PVX5_CLOSI</name>
<keyword evidence="3" id="KW-1185">Reference proteome</keyword>